<dbReference type="Proteomes" id="UP001321749">
    <property type="component" value="Unassembled WGS sequence"/>
</dbReference>
<proteinExistence type="predicted"/>
<reference evidence="1" key="2">
    <citation type="submission" date="2023-06" db="EMBL/GenBank/DDBJ databases">
        <authorList>
            <consortium name="Lawrence Berkeley National Laboratory"/>
            <person name="Mondo S.J."/>
            <person name="Hensen N."/>
            <person name="Bonometti L."/>
            <person name="Westerberg I."/>
            <person name="Brannstrom I.O."/>
            <person name="Guillou S."/>
            <person name="Cros-Aarteil S."/>
            <person name="Calhoun S."/>
            <person name="Haridas S."/>
            <person name="Kuo A."/>
            <person name="Pangilinan J."/>
            <person name="Riley R."/>
            <person name="Labutti K."/>
            <person name="Andreopoulos B."/>
            <person name="Lipzen A."/>
            <person name="Chen C."/>
            <person name="Yanf M."/>
            <person name="Daum C."/>
            <person name="Ng V."/>
            <person name="Clum A."/>
            <person name="Steindorff A."/>
            <person name="Ohm R."/>
            <person name="Martin F."/>
            <person name="Silar P."/>
            <person name="Natvig D."/>
            <person name="Lalanne C."/>
            <person name="Gautier V."/>
            <person name="Ament-Velasquez S.L."/>
            <person name="Kruys A."/>
            <person name="Hutchinson M.I."/>
            <person name="Powell A.J."/>
            <person name="Barry K."/>
            <person name="Miller A.N."/>
            <person name="Grigoriev I.V."/>
            <person name="Debuchy R."/>
            <person name="Gladieux P."/>
            <person name="Thoren M.H."/>
            <person name="Johannesson H."/>
        </authorList>
    </citation>
    <scope>NUCLEOTIDE SEQUENCE</scope>
    <source>
        <strain evidence="1">PSN324</strain>
    </source>
</reference>
<evidence type="ECO:0000313" key="2">
    <source>
        <dbReference type="Proteomes" id="UP001321749"/>
    </source>
</evidence>
<dbReference type="AlphaFoldDB" id="A0AAV9HK38"/>
<reference evidence="1" key="1">
    <citation type="journal article" date="2023" name="Mol. Phylogenet. Evol.">
        <title>Genome-scale phylogeny and comparative genomics of the fungal order Sordariales.</title>
        <authorList>
            <person name="Hensen N."/>
            <person name="Bonometti L."/>
            <person name="Westerberg I."/>
            <person name="Brannstrom I.O."/>
            <person name="Guillou S."/>
            <person name="Cros-Aarteil S."/>
            <person name="Calhoun S."/>
            <person name="Haridas S."/>
            <person name="Kuo A."/>
            <person name="Mondo S."/>
            <person name="Pangilinan J."/>
            <person name="Riley R."/>
            <person name="LaButti K."/>
            <person name="Andreopoulos B."/>
            <person name="Lipzen A."/>
            <person name="Chen C."/>
            <person name="Yan M."/>
            <person name="Daum C."/>
            <person name="Ng V."/>
            <person name="Clum A."/>
            <person name="Steindorff A."/>
            <person name="Ohm R.A."/>
            <person name="Martin F."/>
            <person name="Silar P."/>
            <person name="Natvig D.O."/>
            <person name="Lalanne C."/>
            <person name="Gautier V."/>
            <person name="Ament-Velasquez S.L."/>
            <person name="Kruys A."/>
            <person name="Hutchinson M.I."/>
            <person name="Powell A.J."/>
            <person name="Barry K."/>
            <person name="Miller A.N."/>
            <person name="Grigoriev I.V."/>
            <person name="Debuchy R."/>
            <person name="Gladieux P."/>
            <person name="Hiltunen Thoren M."/>
            <person name="Johannesson H."/>
        </authorList>
    </citation>
    <scope>NUCLEOTIDE SEQUENCE</scope>
    <source>
        <strain evidence="1">PSN324</strain>
    </source>
</reference>
<keyword evidence="2" id="KW-1185">Reference proteome</keyword>
<dbReference type="EMBL" id="MU865011">
    <property type="protein sequence ID" value="KAK4460485.1"/>
    <property type="molecule type" value="Genomic_DNA"/>
</dbReference>
<accession>A0AAV9HK38</accession>
<protein>
    <submittedName>
        <fullName evidence="1">Uncharacterized protein</fullName>
    </submittedName>
</protein>
<sequence>MPSFTVKVVGAAAAAYLVAQQVQCPIIAIPLITSAALQTAALVGSAAVEIAGAVIACELGGCNDKRDLGATRRRGMLQSRQAFTAPPGVPQEEFDRCFNDLANPAAKVTVNGPVESNGVQVSGLPASCMNLATVLDGDAAGGPTPTPCGSDCLLYNNLSAADYNLMRDTFNTLKAGNGN</sequence>
<comment type="caution">
    <text evidence="1">The sequence shown here is derived from an EMBL/GenBank/DDBJ whole genome shotgun (WGS) entry which is preliminary data.</text>
</comment>
<evidence type="ECO:0000313" key="1">
    <source>
        <dbReference type="EMBL" id="KAK4460485.1"/>
    </source>
</evidence>
<organism evidence="1 2">
    <name type="scientific">Cladorrhinum samala</name>
    <dbReference type="NCBI Taxonomy" id="585594"/>
    <lineage>
        <taxon>Eukaryota</taxon>
        <taxon>Fungi</taxon>
        <taxon>Dikarya</taxon>
        <taxon>Ascomycota</taxon>
        <taxon>Pezizomycotina</taxon>
        <taxon>Sordariomycetes</taxon>
        <taxon>Sordariomycetidae</taxon>
        <taxon>Sordariales</taxon>
        <taxon>Podosporaceae</taxon>
        <taxon>Cladorrhinum</taxon>
    </lineage>
</organism>
<name>A0AAV9HK38_9PEZI</name>
<gene>
    <name evidence="1" type="ORF">QBC42DRAFT_180850</name>
</gene>